<feature type="transmembrane region" description="Helical" evidence="1">
    <location>
        <begin position="80"/>
        <end position="97"/>
    </location>
</feature>
<sequence length="133" mass="14761">MFLEKEQIFSKIHLLISVVIVAPAAIIYGFSPDLFLDLQINTIDEINILKAITGLYLAFSSIWLLALFKNSLIQVAQSSNMVFMLGLGLGRVLSFILDGVPSYALIYGAIGELLLGFYGIWLLFSYNTKKPIP</sequence>
<name>A0ABS3SXR4_9FLAO</name>
<dbReference type="RefSeq" id="WP_208152339.1">
    <property type="nucleotide sequence ID" value="NZ_JAGEVF010000001.1"/>
</dbReference>
<protein>
    <submittedName>
        <fullName evidence="2">DUF4345 domain-containing protein</fullName>
    </submittedName>
</protein>
<proteinExistence type="predicted"/>
<feature type="transmembrane region" description="Helical" evidence="1">
    <location>
        <begin position="103"/>
        <end position="124"/>
    </location>
</feature>
<feature type="transmembrane region" description="Helical" evidence="1">
    <location>
        <begin position="12"/>
        <end position="31"/>
    </location>
</feature>
<dbReference type="InterPro" id="IPR025597">
    <property type="entry name" value="DUF4345"/>
</dbReference>
<keyword evidence="1" id="KW-0472">Membrane</keyword>
<comment type="caution">
    <text evidence="2">The sequence shown here is derived from an EMBL/GenBank/DDBJ whole genome shotgun (WGS) entry which is preliminary data.</text>
</comment>
<keyword evidence="1" id="KW-0812">Transmembrane</keyword>
<evidence type="ECO:0000313" key="3">
    <source>
        <dbReference type="Proteomes" id="UP000676776"/>
    </source>
</evidence>
<evidence type="ECO:0000256" key="1">
    <source>
        <dbReference type="SAM" id="Phobius"/>
    </source>
</evidence>
<keyword evidence="1" id="KW-1133">Transmembrane helix</keyword>
<gene>
    <name evidence="2" type="ORF">J4050_00895</name>
</gene>
<dbReference type="Proteomes" id="UP000676776">
    <property type="component" value="Unassembled WGS sequence"/>
</dbReference>
<dbReference type="Pfam" id="PF14248">
    <property type="entry name" value="DUF4345"/>
    <property type="match status" value="1"/>
</dbReference>
<dbReference type="EMBL" id="JAGEVF010000001">
    <property type="protein sequence ID" value="MBO3115282.1"/>
    <property type="molecule type" value="Genomic_DNA"/>
</dbReference>
<keyword evidence="3" id="KW-1185">Reference proteome</keyword>
<evidence type="ECO:0000313" key="2">
    <source>
        <dbReference type="EMBL" id="MBO3115282.1"/>
    </source>
</evidence>
<accession>A0ABS3SXR4</accession>
<reference evidence="2 3" key="1">
    <citation type="submission" date="2021-03" db="EMBL/GenBank/DDBJ databases">
        <title>Winogradskyella sp. nov., isolated from costal sediment.</title>
        <authorList>
            <person name="Gao C."/>
        </authorList>
    </citation>
    <scope>NUCLEOTIDE SEQUENCE [LARGE SCALE GENOMIC DNA]</scope>
    <source>
        <strain evidence="2 3">DF17</strain>
    </source>
</reference>
<feature type="transmembrane region" description="Helical" evidence="1">
    <location>
        <begin position="51"/>
        <end position="68"/>
    </location>
</feature>
<organism evidence="2 3">
    <name type="scientific">Winogradskyella pelagia</name>
    <dbReference type="NCBI Taxonomy" id="2819984"/>
    <lineage>
        <taxon>Bacteria</taxon>
        <taxon>Pseudomonadati</taxon>
        <taxon>Bacteroidota</taxon>
        <taxon>Flavobacteriia</taxon>
        <taxon>Flavobacteriales</taxon>
        <taxon>Flavobacteriaceae</taxon>
        <taxon>Winogradskyella</taxon>
    </lineage>
</organism>